<dbReference type="RefSeq" id="WP_157898988.1">
    <property type="nucleotide sequence ID" value="NZ_CP015136.1"/>
</dbReference>
<evidence type="ECO:0000313" key="3">
    <source>
        <dbReference type="Proteomes" id="UP000076079"/>
    </source>
</evidence>
<accession>A0A143PJY9</accession>
<dbReference type="STRING" id="1855912.LuPra_02108"/>
<evidence type="ECO:0000313" key="2">
    <source>
        <dbReference type="EMBL" id="AMY08902.1"/>
    </source>
</evidence>
<proteinExistence type="predicted"/>
<dbReference type="Gene3D" id="3.30.160.250">
    <property type="match status" value="1"/>
</dbReference>
<dbReference type="AlphaFoldDB" id="A0A143PJY9"/>
<reference evidence="2 3" key="1">
    <citation type="journal article" date="2016" name="Genome Announc.">
        <title>First Complete Genome Sequence of a Subdivision 6 Acidobacterium Strain.</title>
        <authorList>
            <person name="Huang S."/>
            <person name="Vieira S."/>
            <person name="Bunk B."/>
            <person name="Riedel T."/>
            <person name="Sproer C."/>
            <person name="Overmann J."/>
        </authorList>
    </citation>
    <scope>NUCLEOTIDE SEQUENCE [LARGE SCALE GENOMIC DNA]</scope>
    <source>
        <strain evidence="3">DSM 100886 HEG_-6_39</strain>
    </source>
</reference>
<protein>
    <recommendedName>
        <fullName evidence="4">HicB-like antitoxin of toxin-antitoxin system domain-containing protein</fullName>
    </recommendedName>
</protein>
<dbReference type="SUPFAM" id="SSF143100">
    <property type="entry name" value="TTHA1013/TTHA0281-like"/>
    <property type="match status" value="1"/>
</dbReference>
<feature type="region of interest" description="Disordered" evidence="1">
    <location>
        <begin position="92"/>
        <end position="117"/>
    </location>
</feature>
<dbReference type="KEGG" id="abac:LuPra_02108"/>
<dbReference type="Proteomes" id="UP000076079">
    <property type="component" value="Chromosome"/>
</dbReference>
<evidence type="ECO:0008006" key="4">
    <source>
        <dbReference type="Google" id="ProtNLM"/>
    </source>
</evidence>
<dbReference type="EMBL" id="CP015136">
    <property type="protein sequence ID" value="AMY08902.1"/>
    <property type="molecule type" value="Genomic_DNA"/>
</dbReference>
<reference evidence="3" key="2">
    <citation type="submission" date="2016-04" db="EMBL/GenBank/DDBJ databases">
        <title>First Complete Genome Sequence of a Subdivision 6 Acidobacterium.</title>
        <authorList>
            <person name="Huang S."/>
            <person name="Vieira S."/>
            <person name="Bunk B."/>
            <person name="Riedel T."/>
            <person name="Sproeer C."/>
            <person name="Overmann J."/>
        </authorList>
    </citation>
    <scope>NUCLEOTIDE SEQUENCE [LARGE SCALE GENOMIC DNA]</scope>
    <source>
        <strain evidence="3">DSM 100886 HEG_-6_39</strain>
    </source>
</reference>
<gene>
    <name evidence="2" type="ORF">LuPra_02108</name>
</gene>
<evidence type="ECO:0000256" key="1">
    <source>
        <dbReference type="SAM" id="MobiDB-lite"/>
    </source>
</evidence>
<organism evidence="2 3">
    <name type="scientific">Luteitalea pratensis</name>
    <dbReference type="NCBI Taxonomy" id="1855912"/>
    <lineage>
        <taxon>Bacteria</taxon>
        <taxon>Pseudomonadati</taxon>
        <taxon>Acidobacteriota</taxon>
        <taxon>Vicinamibacteria</taxon>
        <taxon>Vicinamibacterales</taxon>
        <taxon>Vicinamibacteraceae</taxon>
        <taxon>Luteitalea</taxon>
    </lineage>
</organism>
<keyword evidence="3" id="KW-1185">Reference proteome</keyword>
<name>A0A143PJY9_LUTPR</name>
<sequence length="117" mass="12156">MTMLYPIVLETEDDGAVSAYVPGLPVYAAADTNAKAERAIRGLLEAYLQEHPSSRPEARVRVARCSDAGTGSVEIVGVAALVGAKRTAAKARASRANGRLGGRPPKVVGTSPARKKA</sequence>
<dbReference type="InterPro" id="IPR035069">
    <property type="entry name" value="TTHA1013/TTHA0281-like"/>
</dbReference>